<protein>
    <recommendedName>
        <fullName evidence="3">VWFA domain-containing protein</fullName>
    </recommendedName>
</protein>
<evidence type="ECO:0000313" key="1">
    <source>
        <dbReference type="EMBL" id="OXZ26818.1"/>
    </source>
</evidence>
<comment type="caution">
    <text evidence="1">The sequence shown here is derived from an EMBL/GenBank/DDBJ whole genome shotgun (WGS) entry which is preliminary data.</text>
</comment>
<gene>
    <name evidence="1" type="ORF">B9N49_06535</name>
</gene>
<dbReference type="Gene3D" id="3.40.50.410">
    <property type="entry name" value="von Willebrand factor, type A domain"/>
    <property type="match status" value="1"/>
</dbReference>
<evidence type="ECO:0000313" key="2">
    <source>
        <dbReference type="Proteomes" id="UP000215413"/>
    </source>
</evidence>
<dbReference type="SUPFAM" id="SSF53300">
    <property type="entry name" value="vWA-like"/>
    <property type="match status" value="1"/>
</dbReference>
<dbReference type="AlphaFoldDB" id="A0A233V345"/>
<dbReference type="PANTHER" id="PTHR41248">
    <property type="entry name" value="NORD PROTEIN"/>
    <property type="match status" value="1"/>
</dbReference>
<proteinExistence type="predicted"/>
<dbReference type="EMBL" id="NDYC01000031">
    <property type="protein sequence ID" value="OXZ26818.1"/>
    <property type="molecule type" value="Genomic_DNA"/>
</dbReference>
<dbReference type="InterPro" id="IPR051928">
    <property type="entry name" value="NorD/CobT"/>
</dbReference>
<organism evidence="1 2">
    <name type="scientific">Finegoldia magna</name>
    <name type="common">Peptostreptococcus magnus</name>
    <dbReference type="NCBI Taxonomy" id="1260"/>
    <lineage>
        <taxon>Bacteria</taxon>
        <taxon>Bacillati</taxon>
        <taxon>Bacillota</taxon>
        <taxon>Tissierellia</taxon>
        <taxon>Tissierellales</taxon>
        <taxon>Peptoniphilaceae</taxon>
        <taxon>Finegoldia</taxon>
    </lineage>
</organism>
<reference evidence="2" key="1">
    <citation type="submission" date="2017-04" db="EMBL/GenBank/DDBJ databases">
        <title>Finegoldia magna isolated from orthopedic joint implant-associated infections.</title>
        <authorList>
            <person name="Bjorklund S."/>
            <person name="Bruggemann H."/>
            <person name="Jensen A."/>
            <person name="Hellmark B."/>
            <person name="Soderquist B."/>
        </authorList>
    </citation>
    <scope>NUCLEOTIDE SEQUENCE [LARGE SCALE GENOMIC DNA]</scope>
    <source>
        <strain evidence="2">CCUG 54800</strain>
    </source>
</reference>
<name>A0A233V345_FINMA</name>
<accession>A0A233V345</accession>
<evidence type="ECO:0008006" key="3">
    <source>
        <dbReference type="Google" id="ProtNLM"/>
    </source>
</evidence>
<dbReference type="InterPro" id="IPR036465">
    <property type="entry name" value="vWFA_dom_sf"/>
</dbReference>
<dbReference type="PANTHER" id="PTHR41248:SF1">
    <property type="entry name" value="NORD PROTEIN"/>
    <property type="match status" value="1"/>
</dbReference>
<sequence length="561" mass="65786">MEDSRSKNLFWLLSEDYNINPNLDFITKENVNSEIFQTALFGFAHRFYDINSVMKIIDNVSNKKDIFTILMIILDNNLKDKMLNERNGLEDFDRLQKLYYSDKYYRSNPRNISEELEKYHYTDKPWTTTKSIREILMLTKTKCNDSLSLINLLIEIINKYFYSYKDISNNDNFEKIKKEIKPVIEKTNQKIITKQENVSQLEKYSIGSQEFTEDLYKLLEDEDVDNDSSTQKTSRTKDVHQNIERLYGKSIVDQSILNSLKNKLSTDIHSDINFHIVNANSTRIENYRTNLLVESYNENIKHFEKNILIYNRQVIVLSEMLKLALLKNEDDDVRRSTFGTIDIKRAWRHTKLNDNKIFNKIYKNENSPMSVDLLLDMSASQSEKKEIIAAQAYVIAKALSDLSIKVRVLGFQNMYDYLIITKFKDYDEQNCKNIFHFHPEGSNRDGLALKFMRNIITEQMESKLLIMLTDGKPNNIVNLNFVGKTRFKAEDYVGELAVKDSAKEVFLTRMQKIKLLGVFTGSQDDLTFEKEIFTNDFCYIKSPEMFSKTVGSFIKNIISNM</sequence>
<dbReference type="RefSeq" id="WP_094206022.1">
    <property type="nucleotide sequence ID" value="NZ_NDYC01000031.1"/>
</dbReference>
<dbReference type="Proteomes" id="UP000215413">
    <property type="component" value="Unassembled WGS sequence"/>
</dbReference>